<sequence>MGAVYKVLDKNRKNFCAAMKIEEDLWEGGVLKLEVYVLQQLQKMRGTVKLYDSGKRQNYCFMVMTLCDKDLMTLRRECGGVFSESTALRLAITTLFAIKQLHEIGYVHRDIKPGNCMIGKFGRDRKMIYLIDFDRMYRRTPEGLPAHQKLKVKRKSLARSPSSQHFLMVINEQLSERPSSAISKIA</sequence>
<gene>
    <name evidence="3" type="ORF">KIN20_032599</name>
</gene>
<dbReference type="SMART" id="SM00220">
    <property type="entry name" value="S_TKc"/>
    <property type="match status" value="1"/>
</dbReference>
<dbReference type="PROSITE" id="PS00108">
    <property type="entry name" value="PROTEIN_KINASE_ST"/>
    <property type="match status" value="1"/>
</dbReference>
<feature type="domain" description="Protein kinase" evidence="2">
    <location>
        <begin position="1"/>
        <end position="186"/>
    </location>
</feature>
<dbReference type="PANTHER" id="PTHR11909">
    <property type="entry name" value="CASEIN KINASE-RELATED"/>
    <property type="match status" value="1"/>
</dbReference>
<keyword evidence="4" id="KW-1185">Reference proteome</keyword>
<evidence type="ECO:0000256" key="1">
    <source>
        <dbReference type="ARBA" id="ARBA00012513"/>
    </source>
</evidence>
<dbReference type="AlphaFoldDB" id="A0AAD5R7D3"/>
<dbReference type="SUPFAM" id="SSF56112">
    <property type="entry name" value="Protein kinase-like (PK-like)"/>
    <property type="match status" value="1"/>
</dbReference>
<dbReference type="PROSITE" id="PS50011">
    <property type="entry name" value="PROTEIN_KINASE_DOM"/>
    <property type="match status" value="1"/>
</dbReference>
<dbReference type="GO" id="GO:0004674">
    <property type="term" value="F:protein serine/threonine kinase activity"/>
    <property type="evidence" value="ECO:0007669"/>
    <property type="project" value="UniProtKB-EC"/>
</dbReference>
<dbReference type="GO" id="GO:0005524">
    <property type="term" value="F:ATP binding"/>
    <property type="evidence" value="ECO:0007669"/>
    <property type="project" value="InterPro"/>
</dbReference>
<dbReference type="Pfam" id="PF00069">
    <property type="entry name" value="Pkinase"/>
    <property type="match status" value="1"/>
</dbReference>
<dbReference type="InterPro" id="IPR050235">
    <property type="entry name" value="CK1_Ser-Thr_kinase"/>
</dbReference>
<dbReference type="InterPro" id="IPR008271">
    <property type="entry name" value="Ser/Thr_kinase_AS"/>
</dbReference>
<dbReference type="EMBL" id="JAHQIW010006862">
    <property type="protein sequence ID" value="KAJ1370796.1"/>
    <property type="molecule type" value="Genomic_DNA"/>
</dbReference>
<comment type="caution">
    <text evidence="3">The sequence shown here is derived from an EMBL/GenBank/DDBJ whole genome shotgun (WGS) entry which is preliminary data.</text>
</comment>
<dbReference type="EC" id="2.7.11.1" evidence="1"/>
<evidence type="ECO:0000259" key="2">
    <source>
        <dbReference type="PROSITE" id="PS50011"/>
    </source>
</evidence>
<dbReference type="InterPro" id="IPR000719">
    <property type="entry name" value="Prot_kinase_dom"/>
</dbReference>
<protein>
    <recommendedName>
        <fullName evidence="1">non-specific serine/threonine protein kinase</fullName>
        <ecNumber evidence="1">2.7.11.1</ecNumber>
    </recommendedName>
</protein>
<dbReference type="InterPro" id="IPR011009">
    <property type="entry name" value="Kinase-like_dom_sf"/>
</dbReference>
<name>A0AAD5R7D3_PARTN</name>
<evidence type="ECO:0000313" key="3">
    <source>
        <dbReference type="EMBL" id="KAJ1370796.1"/>
    </source>
</evidence>
<dbReference type="Proteomes" id="UP001196413">
    <property type="component" value="Unassembled WGS sequence"/>
</dbReference>
<organism evidence="3 4">
    <name type="scientific">Parelaphostrongylus tenuis</name>
    <name type="common">Meningeal worm</name>
    <dbReference type="NCBI Taxonomy" id="148309"/>
    <lineage>
        <taxon>Eukaryota</taxon>
        <taxon>Metazoa</taxon>
        <taxon>Ecdysozoa</taxon>
        <taxon>Nematoda</taxon>
        <taxon>Chromadorea</taxon>
        <taxon>Rhabditida</taxon>
        <taxon>Rhabditina</taxon>
        <taxon>Rhabditomorpha</taxon>
        <taxon>Strongyloidea</taxon>
        <taxon>Metastrongylidae</taxon>
        <taxon>Parelaphostrongylus</taxon>
    </lineage>
</organism>
<accession>A0AAD5R7D3</accession>
<reference evidence="3" key="1">
    <citation type="submission" date="2021-06" db="EMBL/GenBank/DDBJ databases">
        <title>Parelaphostrongylus tenuis whole genome reference sequence.</title>
        <authorList>
            <person name="Garwood T.J."/>
            <person name="Larsen P.A."/>
            <person name="Fountain-Jones N.M."/>
            <person name="Garbe J.R."/>
            <person name="Macchietto M.G."/>
            <person name="Kania S.A."/>
            <person name="Gerhold R.W."/>
            <person name="Richards J.E."/>
            <person name="Wolf T.M."/>
        </authorList>
    </citation>
    <scope>NUCLEOTIDE SEQUENCE</scope>
    <source>
        <strain evidence="3">MNPRO001-30</strain>
        <tissue evidence="3">Meninges</tissue>
    </source>
</reference>
<dbReference type="Gene3D" id="1.10.510.10">
    <property type="entry name" value="Transferase(Phosphotransferase) domain 1"/>
    <property type="match status" value="1"/>
</dbReference>
<evidence type="ECO:0000313" key="4">
    <source>
        <dbReference type="Proteomes" id="UP001196413"/>
    </source>
</evidence>
<proteinExistence type="predicted"/>